<feature type="transmembrane region" description="Helical" evidence="1">
    <location>
        <begin position="48"/>
        <end position="72"/>
    </location>
</feature>
<dbReference type="Proteomes" id="UP000199062">
    <property type="component" value="Unassembled WGS sequence"/>
</dbReference>
<name>A0A1I6L2V9_9EURY</name>
<dbReference type="Pfam" id="PF14342">
    <property type="entry name" value="DUF4396"/>
    <property type="match status" value="1"/>
</dbReference>
<feature type="transmembrane region" description="Helical" evidence="1">
    <location>
        <begin position="403"/>
        <end position="426"/>
    </location>
</feature>
<keyword evidence="1" id="KW-0472">Membrane</keyword>
<gene>
    <name evidence="3" type="ORF">SAMN05216559_1925</name>
</gene>
<proteinExistence type="predicted"/>
<organism evidence="3 4">
    <name type="scientific">Halomicrobium zhouii</name>
    <dbReference type="NCBI Taxonomy" id="767519"/>
    <lineage>
        <taxon>Archaea</taxon>
        <taxon>Methanobacteriati</taxon>
        <taxon>Methanobacteriota</taxon>
        <taxon>Stenosarchaea group</taxon>
        <taxon>Halobacteria</taxon>
        <taxon>Halobacteriales</taxon>
        <taxon>Haloarculaceae</taxon>
        <taxon>Halomicrobium</taxon>
    </lineage>
</organism>
<dbReference type="AlphaFoldDB" id="A0A1I6L2V9"/>
<dbReference type="EMBL" id="FOZK01000002">
    <property type="protein sequence ID" value="SFR97843.1"/>
    <property type="molecule type" value="Genomic_DNA"/>
</dbReference>
<feature type="transmembrane region" description="Helical" evidence="1">
    <location>
        <begin position="523"/>
        <end position="545"/>
    </location>
</feature>
<accession>A0A1I6L2V9</accession>
<feature type="transmembrane region" description="Helical" evidence="1">
    <location>
        <begin position="566"/>
        <end position="587"/>
    </location>
</feature>
<evidence type="ECO:0000256" key="1">
    <source>
        <dbReference type="SAM" id="Phobius"/>
    </source>
</evidence>
<reference evidence="3 4" key="1">
    <citation type="submission" date="2016-10" db="EMBL/GenBank/DDBJ databases">
        <authorList>
            <person name="de Groot N.N."/>
        </authorList>
    </citation>
    <scope>NUCLEOTIDE SEQUENCE [LARGE SCALE GENOMIC DNA]</scope>
    <source>
        <strain evidence="3 4">CGMCC 1.10457</strain>
    </source>
</reference>
<sequence>MRLAPLRRDGLPVAGAVPIPAVTAARTTPHRGTTDERDTDMDRWKTIAIGTAALVTILVATQPLYVVALTLFDYGEAPNGSYATVQTKDVTRFPVADPARQSELTARAARPPGSGLNYSTVVRVPGGDWRTALAATHLRASDDAVLLYGDAAPPGSANGTNATTIDAAAAGESPAETAAALATRGGGADDVSPNNVVVVSSGAPRWALPAAAWSAYSGDPILYANDDGVPDATRRAIDELGASHAYVLAPPSLIGDDALSNLGVEWTRVAGQTPQSHAVEVAEFRDESRDFGWGIHERDKVGYYNFVLVNPGEPAHAVSAANLQWGKAGPVLLVHEDGSLPAVTENYAWQTQPAWFSTPAEGPFNHVFAMGTTDEVSWVSQGRLDYAVEITQYRHQGAGLSPLEAVAAVWAGFSLLGTTFVFAHVRHRIPEANSWTKMVWPLTTLLLGPFGFALYWLAYRGRQVVETEDGPRVLRPYWLRAATATAMGVGFAASTMIATAFLLNYVGIPMVVLDGPLFWLGNAMTVLIVLVYAVAFLVSWLIFHVPMLRDSRGLDTGEAIREGAKLVAVSMTSVSIGMMGGMWGLMMLNLPMMPGDDNILWFGVMVFATLVGFVVAMPVNGRLVRQRRKPGGAL</sequence>
<feature type="transmembrane region" description="Helical" evidence="1">
    <location>
        <begin position="438"/>
        <end position="457"/>
    </location>
</feature>
<keyword evidence="4" id="KW-1185">Reference proteome</keyword>
<keyword evidence="1" id="KW-0812">Transmembrane</keyword>
<keyword evidence="1" id="KW-1133">Transmembrane helix</keyword>
<feature type="transmembrane region" description="Helical" evidence="1">
    <location>
        <begin position="477"/>
        <end position="503"/>
    </location>
</feature>
<dbReference type="InterPro" id="IPR025509">
    <property type="entry name" value="DUF4396"/>
</dbReference>
<feature type="transmembrane region" description="Helical" evidence="1">
    <location>
        <begin position="599"/>
        <end position="619"/>
    </location>
</feature>
<evidence type="ECO:0000259" key="2">
    <source>
        <dbReference type="Pfam" id="PF14342"/>
    </source>
</evidence>
<feature type="domain" description="DUF4396" evidence="2">
    <location>
        <begin position="478"/>
        <end position="628"/>
    </location>
</feature>
<evidence type="ECO:0000313" key="3">
    <source>
        <dbReference type="EMBL" id="SFR97843.1"/>
    </source>
</evidence>
<evidence type="ECO:0000313" key="4">
    <source>
        <dbReference type="Proteomes" id="UP000199062"/>
    </source>
</evidence>
<dbReference type="STRING" id="767519.SAMN05216559_1925"/>
<protein>
    <recommendedName>
        <fullName evidence="2">DUF4396 domain-containing protein</fullName>
    </recommendedName>
</protein>